<dbReference type="Proteomes" id="UP000198348">
    <property type="component" value="Unassembled WGS sequence"/>
</dbReference>
<protein>
    <submittedName>
        <fullName evidence="1">CRISPR-associated protein Csb2</fullName>
    </submittedName>
</protein>
<gene>
    <name evidence="1" type="ORF">SAMN06265360_12717</name>
</gene>
<name>A0A238ZXJ4_9PSEU</name>
<dbReference type="OrthoDB" id="9787885at2"/>
<reference evidence="2" key="1">
    <citation type="submission" date="2017-06" db="EMBL/GenBank/DDBJ databases">
        <authorList>
            <person name="Varghese N."/>
            <person name="Submissions S."/>
        </authorList>
    </citation>
    <scope>NUCLEOTIDE SEQUENCE [LARGE SCALE GENOMIC DNA]</scope>
    <source>
        <strain evidence="2">DSM 45207</strain>
    </source>
</reference>
<keyword evidence="2" id="KW-1185">Reference proteome</keyword>
<evidence type="ECO:0000313" key="2">
    <source>
        <dbReference type="Proteomes" id="UP000198348"/>
    </source>
</evidence>
<proteinExistence type="predicted"/>
<dbReference type="RefSeq" id="WP_089303221.1">
    <property type="nucleotide sequence ID" value="NZ_FZNW01000027.1"/>
</dbReference>
<evidence type="ECO:0000313" key="1">
    <source>
        <dbReference type="EMBL" id="SNR88095.1"/>
    </source>
</evidence>
<dbReference type="EMBL" id="FZNW01000027">
    <property type="protein sequence ID" value="SNR88095.1"/>
    <property type="molecule type" value="Genomic_DNA"/>
</dbReference>
<sequence length="470" mass="52457">MSTTLALSFPWGRYHATPWGRHVNEGAVELPPSPWRLLRALYAVWCNRVPDLDEQTVHALLDNLSVPPAVFVPAHTIAHTRHYYPDTKHTEINVSVDRTLDAFAVFDREAELAVQWPGTLPETQYAALAKLAGSLPYFGRADSVCEARVAQDWRPDRHDTWMPVDVAEFVPAESEVTTVLAPERPLSIDSLAARPMDVRKGGLLFPTGTKFLGYQLTSPAPRPPTPKPVRTEKVTTVRFAVAQPAAPKATEALVYTDLLRQAALSKLGNERTGTEFTVLGGKDAATHAARTDHRHAHFLPVLEAGRLSALVVWAPDGIPHDELEALYSVDRLRTKINDRWRLTVRVAGTGPVETVAPELAGTARHWRSIMPFTPSRHCKERHDWAEFLRAEIVRELGYRGKKADAEIELMDGNWVGYRRYRPTARMRRDRKHGQANKPSAFLGLRFDQAVPGPLALGHLSHFGLGLFVPE</sequence>
<organism evidence="1 2">
    <name type="scientific">Haloechinothrix alba</name>
    <dbReference type="NCBI Taxonomy" id="664784"/>
    <lineage>
        <taxon>Bacteria</taxon>
        <taxon>Bacillati</taxon>
        <taxon>Actinomycetota</taxon>
        <taxon>Actinomycetes</taxon>
        <taxon>Pseudonocardiales</taxon>
        <taxon>Pseudonocardiaceae</taxon>
        <taxon>Haloechinothrix</taxon>
    </lineage>
</organism>
<dbReference type="InterPro" id="IPR019089">
    <property type="entry name" value="Cas_GSU0054"/>
</dbReference>
<dbReference type="NCBIfam" id="TIGR02165">
    <property type="entry name" value="cas5_6_GSU0054"/>
    <property type="match status" value="1"/>
</dbReference>
<dbReference type="AlphaFoldDB" id="A0A238ZXJ4"/>
<accession>A0A238ZXJ4</accession>